<feature type="compositionally biased region" description="Polar residues" evidence="1">
    <location>
        <begin position="407"/>
        <end position="420"/>
    </location>
</feature>
<accession>A0A507FAM3</accession>
<protein>
    <submittedName>
        <fullName evidence="2">Uncharacterized protein</fullName>
    </submittedName>
</protein>
<dbReference type="Proteomes" id="UP000320333">
    <property type="component" value="Unassembled WGS sequence"/>
</dbReference>
<name>A0A507FAM3_9FUNG</name>
<comment type="caution">
    <text evidence="2">The sequence shown here is derived from an EMBL/GenBank/DDBJ whole genome shotgun (WGS) entry which is preliminary data.</text>
</comment>
<dbReference type="PANTHER" id="PTHR31912">
    <property type="entry name" value="IP13529P"/>
    <property type="match status" value="1"/>
</dbReference>
<organism evidence="2 3">
    <name type="scientific">Chytriomyces confervae</name>
    <dbReference type="NCBI Taxonomy" id="246404"/>
    <lineage>
        <taxon>Eukaryota</taxon>
        <taxon>Fungi</taxon>
        <taxon>Fungi incertae sedis</taxon>
        <taxon>Chytridiomycota</taxon>
        <taxon>Chytridiomycota incertae sedis</taxon>
        <taxon>Chytridiomycetes</taxon>
        <taxon>Chytridiales</taxon>
        <taxon>Chytriomycetaceae</taxon>
        <taxon>Chytriomyces</taxon>
    </lineage>
</organism>
<evidence type="ECO:0000256" key="1">
    <source>
        <dbReference type="SAM" id="MobiDB-lite"/>
    </source>
</evidence>
<dbReference type="EMBL" id="QEAP01000189">
    <property type="protein sequence ID" value="TPX73381.1"/>
    <property type="molecule type" value="Genomic_DNA"/>
</dbReference>
<dbReference type="AlphaFoldDB" id="A0A507FAM3"/>
<evidence type="ECO:0000313" key="3">
    <source>
        <dbReference type="Proteomes" id="UP000320333"/>
    </source>
</evidence>
<feature type="region of interest" description="Disordered" evidence="1">
    <location>
        <begin position="401"/>
        <end position="420"/>
    </location>
</feature>
<evidence type="ECO:0000313" key="2">
    <source>
        <dbReference type="EMBL" id="TPX73381.1"/>
    </source>
</evidence>
<keyword evidence="3" id="KW-1185">Reference proteome</keyword>
<dbReference type="PANTHER" id="PTHR31912:SF34">
    <property type="entry name" value="NOTOCHORD-RELATED PROTEIN"/>
    <property type="match status" value="1"/>
</dbReference>
<dbReference type="STRING" id="246404.A0A507FAM3"/>
<sequence>MLAATLSAAFLFRTEKPINGMEDEDFDQGGAYCKNMKANGINDFFFSKFLENHFNLPYMNPLLGDEWEQPFISGSADAPVEILHCVLLGIVKYSMRGLIESLSSQGKQDLKATLEGLSYIGMPGNIHGHSMVHYVHSLIGKDFRAFSQIAPFALSAVVSESVLKMWMSLSRLTCHLYSSTLHSSSYNNNLNTYLDQFILDATSTAFFSTIVKLKTHLLQHIVACVNCFGPPRLSATESFESFNKVRRNCIHHSSKQNTSKDVALRFATNLSICHIAAGGCFKLKESFYNNSSLQWESIITDENSQFQVQEGTFSDWFGVQVKRQGISWVSGHYFNWRDSKHIERQCKDFMHCHDGRYCLNQYAFQTSKVITSFIDIPVLVDGKALKAAVSASFVKPIPHGRPPKLGNQPSVTSVINHEEV</sequence>
<proteinExistence type="predicted"/>
<reference evidence="2 3" key="1">
    <citation type="journal article" date="2019" name="Sci. Rep.">
        <title>Comparative genomics of chytrid fungi reveal insights into the obligate biotrophic and pathogenic lifestyle of Synchytrium endobioticum.</title>
        <authorList>
            <person name="van de Vossenberg B.T.L.H."/>
            <person name="Warris S."/>
            <person name="Nguyen H.D.T."/>
            <person name="van Gent-Pelzer M.P.E."/>
            <person name="Joly D.L."/>
            <person name="van de Geest H.C."/>
            <person name="Bonants P.J.M."/>
            <person name="Smith D.S."/>
            <person name="Levesque C.A."/>
            <person name="van der Lee T.A.J."/>
        </authorList>
    </citation>
    <scope>NUCLEOTIDE SEQUENCE [LARGE SCALE GENOMIC DNA]</scope>
    <source>
        <strain evidence="2 3">CBS 675.73</strain>
    </source>
</reference>
<gene>
    <name evidence="2" type="ORF">CcCBS67573_g05349</name>
</gene>
<dbReference type="OrthoDB" id="2153743at2759"/>